<dbReference type="Gene3D" id="4.10.240.10">
    <property type="entry name" value="Zn(2)-C6 fungal-type DNA-binding domain"/>
    <property type="match status" value="1"/>
</dbReference>
<protein>
    <recommendedName>
        <fullName evidence="3">Zn(2)-C6 fungal-type domain-containing protein</fullName>
    </recommendedName>
</protein>
<reference evidence="4 5" key="1">
    <citation type="submission" date="2018-06" db="EMBL/GenBank/DDBJ databases">
        <title>Complete Genomes of Monosporascus.</title>
        <authorList>
            <person name="Robinson A.J."/>
            <person name="Natvig D.O."/>
        </authorList>
    </citation>
    <scope>NUCLEOTIDE SEQUENCE [LARGE SCALE GENOMIC DNA]</scope>
    <source>
        <strain evidence="4 5">CBS 609.92</strain>
    </source>
</reference>
<sequence length="419" mass="46161">MGKLVHVCQPEIYFTGQTLRQGGVERVAHNERTVEAMSDGESDDGKRVSKKRKASRACDRCNSQHQPCDNASPKCSVCERAGTECTYNRPVRKRGPRSGYTGQNGERLWSIVLQARPDLEDVVLHILRSGTYGNTGISNYEYFKNSDNQTGLVSWFNESRLGKYLEQGESADLTLPPIEEHSSAISPQAHREITPKSQSSNTASQVDASRSVVTTASALLPPTSAAISSIVNPHGAPQNPGDIYLPSEDIRKHLSHVDQGGRRGYIASSPQADIQGSNFQSSLAAHSINRSSPFEHGTTNGYDSFLHQQTQRDISLNRRSGSEVSTEALSQGEQHGRSTSRAPKQGSCGFDFDTFHWFDSAPTDTLLNLGFVPGEGMEQDFLELCENPEPIEPTPTGSIHQDEDEEVVWRRLVMRGRFV</sequence>
<comment type="caution">
    <text evidence="4">The sequence shown here is derived from an EMBL/GenBank/DDBJ whole genome shotgun (WGS) entry which is preliminary data.</text>
</comment>
<dbReference type="CDD" id="cd00067">
    <property type="entry name" value="GAL4"/>
    <property type="match status" value="1"/>
</dbReference>
<accession>A0ABY0HKB5</accession>
<feature type="region of interest" description="Disordered" evidence="2">
    <location>
        <begin position="311"/>
        <end position="345"/>
    </location>
</feature>
<dbReference type="EMBL" id="QJNS01000001">
    <property type="protein sequence ID" value="RYO95478.1"/>
    <property type="molecule type" value="Genomic_DNA"/>
</dbReference>
<feature type="compositionally biased region" description="Polar residues" evidence="2">
    <location>
        <begin position="195"/>
        <end position="208"/>
    </location>
</feature>
<gene>
    <name evidence="4" type="ORF">DL762_000040</name>
</gene>
<feature type="compositionally biased region" description="Polar residues" evidence="2">
    <location>
        <begin position="311"/>
        <end position="342"/>
    </location>
</feature>
<dbReference type="SMART" id="SM00066">
    <property type="entry name" value="GAL4"/>
    <property type="match status" value="1"/>
</dbReference>
<dbReference type="InterPro" id="IPR036864">
    <property type="entry name" value="Zn2-C6_fun-type_DNA-bd_sf"/>
</dbReference>
<dbReference type="Proteomes" id="UP000294003">
    <property type="component" value="Unassembled WGS sequence"/>
</dbReference>
<proteinExistence type="predicted"/>
<evidence type="ECO:0000256" key="1">
    <source>
        <dbReference type="ARBA" id="ARBA00023242"/>
    </source>
</evidence>
<dbReference type="PANTHER" id="PTHR47655">
    <property type="entry name" value="QUINIC ACID UTILIZATION ACTIVATOR"/>
    <property type="match status" value="1"/>
</dbReference>
<dbReference type="InterPro" id="IPR001138">
    <property type="entry name" value="Zn2Cys6_DnaBD"/>
</dbReference>
<evidence type="ECO:0000313" key="4">
    <source>
        <dbReference type="EMBL" id="RYO95478.1"/>
    </source>
</evidence>
<feature type="region of interest" description="Disordered" evidence="2">
    <location>
        <begin position="185"/>
        <end position="208"/>
    </location>
</feature>
<organism evidence="4 5">
    <name type="scientific">Monosporascus cannonballus</name>
    <dbReference type="NCBI Taxonomy" id="155416"/>
    <lineage>
        <taxon>Eukaryota</taxon>
        <taxon>Fungi</taxon>
        <taxon>Dikarya</taxon>
        <taxon>Ascomycota</taxon>
        <taxon>Pezizomycotina</taxon>
        <taxon>Sordariomycetes</taxon>
        <taxon>Xylariomycetidae</taxon>
        <taxon>Xylariales</taxon>
        <taxon>Xylariales incertae sedis</taxon>
        <taxon>Monosporascus</taxon>
    </lineage>
</organism>
<evidence type="ECO:0000313" key="5">
    <source>
        <dbReference type="Proteomes" id="UP000294003"/>
    </source>
</evidence>
<dbReference type="PROSITE" id="PS50048">
    <property type="entry name" value="ZN2_CY6_FUNGAL_2"/>
    <property type="match status" value="1"/>
</dbReference>
<keyword evidence="5" id="KW-1185">Reference proteome</keyword>
<evidence type="ECO:0000259" key="3">
    <source>
        <dbReference type="PROSITE" id="PS50048"/>
    </source>
</evidence>
<evidence type="ECO:0000256" key="2">
    <source>
        <dbReference type="SAM" id="MobiDB-lite"/>
    </source>
</evidence>
<dbReference type="Pfam" id="PF00172">
    <property type="entry name" value="Zn_clus"/>
    <property type="match status" value="1"/>
</dbReference>
<name>A0ABY0HKB5_9PEZI</name>
<feature type="domain" description="Zn(2)-C6 fungal-type" evidence="3">
    <location>
        <begin position="57"/>
        <end position="87"/>
    </location>
</feature>
<dbReference type="SUPFAM" id="SSF57701">
    <property type="entry name" value="Zn2/Cys6 DNA-binding domain"/>
    <property type="match status" value="1"/>
</dbReference>
<dbReference type="PANTHER" id="PTHR47655:SF2">
    <property type="entry name" value="QUINIC ACID UTILIZATION ACTIVATOR"/>
    <property type="match status" value="1"/>
</dbReference>
<keyword evidence="1" id="KW-0539">Nucleus</keyword>
<dbReference type="InterPro" id="IPR052783">
    <property type="entry name" value="Metabolic/Drug-Res_Regulator"/>
</dbReference>